<accession>A0AAU7ZPU0</accession>
<proteinExistence type="predicted"/>
<dbReference type="RefSeq" id="WP_353063792.1">
    <property type="nucleotide sequence ID" value="NZ_CP132942.1"/>
</dbReference>
<gene>
    <name evidence="1" type="ORF">RBB77_21425</name>
</gene>
<reference evidence="1" key="1">
    <citation type="submission" date="2023-08" db="EMBL/GenBank/DDBJ databases">
        <authorList>
            <person name="Messyasz A."/>
            <person name="Mannisto M.K."/>
            <person name="Kerkhof L.J."/>
            <person name="Haggblom M."/>
        </authorList>
    </citation>
    <scope>NUCLEOTIDE SEQUENCE</scope>
    <source>
        <strain evidence="1">X5P6</strain>
    </source>
</reference>
<dbReference type="AlphaFoldDB" id="A0AAU7ZPU0"/>
<evidence type="ECO:0008006" key="2">
    <source>
        <dbReference type="Google" id="ProtNLM"/>
    </source>
</evidence>
<sequence>MNGFPTPPPAGVPVGADGVLHFKLLMVLIKEHGVWWITEYHNVAVTPEA</sequence>
<dbReference type="EMBL" id="CP132942">
    <property type="protein sequence ID" value="XCB32952.1"/>
    <property type="molecule type" value="Genomic_DNA"/>
</dbReference>
<reference evidence="1" key="2">
    <citation type="journal article" date="2024" name="Environ. Microbiol.">
        <title>Genome analysis and description of Tunturibacter gen. nov. expands the diversity of Terriglobia in tundra soils.</title>
        <authorList>
            <person name="Messyasz A."/>
            <person name="Mannisto M.K."/>
            <person name="Kerkhof L.J."/>
            <person name="Haggblom M.M."/>
        </authorList>
    </citation>
    <scope>NUCLEOTIDE SEQUENCE</scope>
    <source>
        <strain evidence="1">X5P6</strain>
    </source>
</reference>
<organism evidence="1">
    <name type="scientific">Tunturiibacter psychrotolerans</name>
    <dbReference type="NCBI Taxonomy" id="3069686"/>
    <lineage>
        <taxon>Bacteria</taxon>
        <taxon>Pseudomonadati</taxon>
        <taxon>Acidobacteriota</taxon>
        <taxon>Terriglobia</taxon>
        <taxon>Terriglobales</taxon>
        <taxon>Acidobacteriaceae</taxon>
        <taxon>Tunturiibacter</taxon>
    </lineage>
</organism>
<evidence type="ECO:0000313" key="1">
    <source>
        <dbReference type="EMBL" id="XCB32952.1"/>
    </source>
</evidence>
<name>A0AAU7ZPU0_9BACT</name>
<protein>
    <recommendedName>
        <fullName evidence="2">SnoaL-like domain-containing protein</fullName>
    </recommendedName>
</protein>
<dbReference type="KEGG" id="tpsc:RBB77_21425"/>